<gene>
    <name evidence="5" type="ORF">MACJ_000591</name>
</gene>
<evidence type="ECO:0000256" key="4">
    <source>
        <dbReference type="ARBA" id="ARBA00023136"/>
    </source>
</evidence>
<dbReference type="Proteomes" id="UP000244803">
    <property type="component" value="Chromosome 1"/>
</dbReference>
<evidence type="ECO:0000313" key="6">
    <source>
        <dbReference type="Proteomes" id="UP000244803"/>
    </source>
</evidence>
<comment type="subcellular location">
    <subcellularLocation>
        <location evidence="1">Membrane</location>
        <topology evidence="1">Multi-pass membrane protein</topology>
    </subcellularLocation>
</comment>
<accession>A0A976M5K5</accession>
<reference evidence="5" key="1">
    <citation type="submission" date="2022-07" db="EMBL/GenBank/DDBJ databases">
        <title>Evaluation of T. orientalis genome assembly methods using nanopore sequencing and analysis of variation between genomes.</title>
        <authorList>
            <person name="Yam J."/>
            <person name="Micallef M.L."/>
            <person name="Liu M."/>
            <person name="Djordjevic S.P."/>
            <person name="Bogema D.R."/>
            <person name="Jenkins C."/>
        </authorList>
    </citation>
    <scope>NUCLEOTIDE SEQUENCE</scope>
    <source>
        <strain evidence="5">Fish Creek</strain>
    </source>
</reference>
<protein>
    <submittedName>
        <fullName evidence="5">Mitochondrial inner membrane protein</fullName>
    </submittedName>
</protein>
<dbReference type="GO" id="GO:0030150">
    <property type="term" value="P:protein import into mitochondrial matrix"/>
    <property type="evidence" value="ECO:0007669"/>
    <property type="project" value="TreeGrafter"/>
</dbReference>
<dbReference type="PANTHER" id="PTHR15371">
    <property type="entry name" value="TIM23"/>
    <property type="match status" value="1"/>
</dbReference>
<keyword evidence="2" id="KW-0812">Transmembrane</keyword>
<evidence type="ECO:0000256" key="3">
    <source>
        <dbReference type="ARBA" id="ARBA00022989"/>
    </source>
</evidence>
<organism evidence="5 6">
    <name type="scientific">Theileria orientalis</name>
    <dbReference type="NCBI Taxonomy" id="68886"/>
    <lineage>
        <taxon>Eukaryota</taxon>
        <taxon>Sar</taxon>
        <taxon>Alveolata</taxon>
        <taxon>Apicomplexa</taxon>
        <taxon>Aconoidasida</taxon>
        <taxon>Piroplasmida</taxon>
        <taxon>Theileriidae</taxon>
        <taxon>Theileria</taxon>
    </lineage>
</organism>
<dbReference type="AlphaFoldDB" id="A0A976M5K5"/>
<dbReference type="Pfam" id="PF02466">
    <property type="entry name" value="Tim17"/>
    <property type="match status" value="1"/>
</dbReference>
<evidence type="ECO:0000313" key="5">
    <source>
        <dbReference type="EMBL" id="UKJ88148.1"/>
    </source>
</evidence>
<evidence type="ECO:0000256" key="1">
    <source>
        <dbReference type="ARBA" id="ARBA00004141"/>
    </source>
</evidence>
<dbReference type="InterPro" id="IPR045238">
    <property type="entry name" value="Tim23-like"/>
</dbReference>
<sequence length="175" mass="18572">MDDYLNVGSIKPNLEILEKKKNSQSKSDLLGGNLTSRQLYLTGYGRHWGEKLTYSVGLAYGSGILCGGSFGLIKGISKGGATGKLFLNSVLNNCSTYGPKLGNRLGCLTIIYCGLNGLVKLVRGEKADERFNAPVAGFLSGAVYKIAGPIAKTAKYSAGTGVVFTAIDYVLRKSF</sequence>
<name>A0A976M5K5_THEOR</name>
<keyword evidence="4" id="KW-0472">Membrane</keyword>
<dbReference type="GO" id="GO:0008320">
    <property type="term" value="F:protein transmembrane transporter activity"/>
    <property type="evidence" value="ECO:0007669"/>
    <property type="project" value="TreeGrafter"/>
</dbReference>
<keyword evidence="3" id="KW-1133">Transmembrane helix</keyword>
<dbReference type="GO" id="GO:0005744">
    <property type="term" value="C:TIM23 mitochondrial import inner membrane translocase complex"/>
    <property type="evidence" value="ECO:0007669"/>
    <property type="project" value="TreeGrafter"/>
</dbReference>
<dbReference type="OrthoDB" id="159299at2759"/>
<evidence type="ECO:0000256" key="2">
    <source>
        <dbReference type="ARBA" id="ARBA00022692"/>
    </source>
</evidence>
<dbReference type="PANTHER" id="PTHR15371:SF0">
    <property type="entry name" value="SD19278P"/>
    <property type="match status" value="1"/>
</dbReference>
<proteinExistence type="predicted"/>
<dbReference type="EMBL" id="CP056065">
    <property type="protein sequence ID" value="UKJ88148.1"/>
    <property type="molecule type" value="Genomic_DNA"/>
</dbReference>